<sequence length="63" mass="7289">MSSTFILVIRSHKKKPLNWHSTILFHTCRFDSWQANKTAGREAAHYMQVLLDAHKGIDHLTSI</sequence>
<dbReference type="EMBL" id="GGEC01061740">
    <property type="protein sequence ID" value="MBX42224.1"/>
    <property type="molecule type" value="Transcribed_RNA"/>
</dbReference>
<dbReference type="AlphaFoldDB" id="A0A2P2NIE6"/>
<evidence type="ECO:0000313" key="1">
    <source>
        <dbReference type="EMBL" id="MBX42224.1"/>
    </source>
</evidence>
<name>A0A2P2NIE6_RHIMU</name>
<protein>
    <submittedName>
        <fullName evidence="1">Uncharacterized protein</fullName>
    </submittedName>
</protein>
<organism evidence="1">
    <name type="scientific">Rhizophora mucronata</name>
    <name type="common">Asiatic mangrove</name>
    <dbReference type="NCBI Taxonomy" id="61149"/>
    <lineage>
        <taxon>Eukaryota</taxon>
        <taxon>Viridiplantae</taxon>
        <taxon>Streptophyta</taxon>
        <taxon>Embryophyta</taxon>
        <taxon>Tracheophyta</taxon>
        <taxon>Spermatophyta</taxon>
        <taxon>Magnoliopsida</taxon>
        <taxon>eudicotyledons</taxon>
        <taxon>Gunneridae</taxon>
        <taxon>Pentapetalae</taxon>
        <taxon>rosids</taxon>
        <taxon>fabids</taxon>
        <taxon>Malpighiales</taxon>
        <taxon>Rhizophoraceae</taxon>
        <taxon>Rhizophora</taxon>
    </lineage>
</organism>
<reference evidence="1" key="1">
    <citation type="submission" date="2018-02" db="EMBL/GenBank/DDBJ databases">
        <title>Rhizophora mucronata_Transcriptome.</title>
        <authorList>
            <person name="Meera S.P."/>
            <person name="Sreeshan A."/>
            <person name="Augustine A."/>
        </authorList>
    </citation>
    <scope>NUCLEOTIDE SEQUENCE</scope>
    <source>
        <tissue evidence="1">Leaf</tissue>
    </source>
</reference>
<proteinExistence type="predicted"/>
<accession>A0A2P2NIE6</accession>